<evidence type="ECO:0000259" key="2">
    <source>
        <dbReference type="Pfam" id="PF02481"/>
    </source>
</evidence>
<dbReference type="GO" id="GO:0009294">
    <property type="term" value="P:DNA-mediated transformation"/>
    <property type="evidence" value="ECO:0007669"/>
    <property type="project" value="InterPro"/>
</dbReference>
<dbReference type="EMBL" id="JAKGSG010000020">
    <property type="protein sequence ID" value="MCF4120341.1"/>
    <property type="molecule type" value="Genomic_DNA"/>
</dbReference>
<keyword evidence="4" id="KW-1185">Reference proteome</keyword>
<dbReference type="Pfam" id="PF02481">
    <property type="entry name" value="DNA_processg_A"/>
    <property type="match status" value="1"/>
</dbReference>
<dbReference type="InterPro" id="IPR003488">
    <property type="entry name" value="DprA"/>
</dbReference>
<reference evidence="3" key="1">
    <citation type="submission" date="2022-01" db="EMBL/GenBank/DDBJ databases">
        <title>Antribacter sp. nov., isolated from Guizhou of China.</title>
        <authorList>
            <person name="Chengliang C."/>
            <person name="Ya Z."/>
        </authorList>
    </citation>
    <scope>NUCLEOTIDE SEQUENCE</scope>
    <source>
        <strain evidence="3">KLBMP 9083</strain>
    </source>
</reference>
<evidence type="ECO:0000313" key="3">
    <source>
        <dbReference type="EMBL" id="MCF4120341.1"/>
    </source>
</evidence>
<feature type="domain" description="Smf/DprA SLOG" evidence="2">
    <location>
        <begin position="95"/>
        <end position="270"/>
    </location>
</feature>
<gene>
    <name evidence="3" type="ORF">L1785_05045</name>
</gene>
<comment type="caution">
    <text evidence="3">The sequence shown here is derived from an EMBL/GenBank/DDBJ whole genome shotgun (WGS) entry which is preliminary data.</text>
</comment>
<proteinExistence type="inferred from homology"/>
<evidence type="ECO:0000256" key="1">
    <source>
        <dbReference type="ARBA" id="ARBA00006525"/>
    </source>
</evidence>
<dbReference type="PANTHER" id="PTHR43022">
    <property type="entry name" value="PROTEIN SMF"/>
    <property type="match status" value="1"/>
</dbReference>
<dbReference type="Gene3D" id="3.40.50.450">
    <property type="match status" value="1"/>
</dbReference>
<protein>
    <submittedName>
        <fullName evidence="3">DNA-protecting protein DprA</fullName>
    </submittedName>
</protein>
<dbReference type="AlphaFoldDB" id="A0AA41QC02"/>
<dbReference type="RefSeq" id="WP_236088113.1">
    <property type="nucleotide sequence ID" value="NZ_JAKGSG010000020.1"/>
</dbReference>
<dbReference type="Proteomes" id="UP001165405">
    <property type="component" value="Unassembled WGS sequence"/>
</dbReference>
<name>A0AA41QC02_9MICO</name>
<dbReference type="InterPro" id="IPR057666">
    <property type="entry name" value="DrpA_SLOG"/>
</dbReference>
<organism evidence="3 4">
    <name type="scientific">Antribacter soli</name>
    <dbReference type="NCBI Taxonomy" id="2910976"/>
    <lineage>
        <taxon>Bacteria</taxon>
        <taxon>Bacillati</taxon>
        <taxon>Actinomycetota</taxon>
        <taxon>Actinomycetes</taxon>
        <taxon>Micrococcales</taxon>
        <taxon>Promicromonosporaceae</taxon>
        <taxon>Antribacter</taxon>
    </lineage>
</organism>
<dbReference type="PANTHER" id="PTHR43022:SF1">
    <property type="entry name" value="PROTEIN SMF"/>
    <property type="match status" value="1"/>
</dbReference>
<accession>A0AA41QC02</accession>
<evidence type="ECO:0000313" key="4">
    <source>
        <dbReference type="Proteomes" id="UP001165405"/>
    </source>
</evidence>
<sequence length="320" mass="33626">MQGLVFDDRYPDRPVSLTRWLYPELPSTPRYEHAALLALVTRDAGRQRPGRVTADVAREGSALAVWESPDSPGDDTLLSRAAARLDDWEGRGLQLVSVLDRDYPARLRSAPEPPPFLFHAGQFPVGDGMSVVGARGASAWALEIARAIARILARAGLAVIGGLAAGIEATARRAALDEGGRTVQILASGTDAAGSDGEPAGERELVLSPFLPDVAPTRDSVLRQRETITQLAVGTIVVEATERSEARVHAELAGAHGRPLILTSVVAESTTWGAALRGQPGVRVVDDLHELVAAVHAIQGLATVRRGAGPLAGDGARSPA</sequence>
<dbReference type="SUPFAM" id="SSF102405">
    <property type="entry name" value="MCP/YpsA-like"/>
    <property type="match status" value="1"/>
</dbReference>
<comment type="similarity">
    <text evidence="1">Belongs to the DprA/Smf family.</text>
</comment>